<keyword evidence="9" id="KW-1185">Reference proteome</keyword>
<evidence type="ECO:0000256" key="6">
    <source>
        <dbReference type="HAMAP-Rule" id="MF_00541"/>
    </source>
</evidence>
<gene>
    <name evidence="6 8" type="primary">rhaA</name>
    <name evidence="8" type="ORF">ACFPYJ_08050</name>
</gene>
<protein>
    <recommendedName>
        <fullName evidence="6 7">L-rhamnose isomerase</fullName>
        <ecNumber evidence="6 7">5.3.1.14</ecNumber>
    </recommendedName>
</protein>
<dbReference type="Pfam" id="PF06134">
    <property type="entry name" value="RhaA"/>
    <property type="match status" value="1"/>
</dbReference>
<accession>A0ABW0VVR2</accession>
<dbReference type="InterPro" id="IPR009308">
    <property type="entry name" value="Rhamnose_isomerase"/>
</dbReference>
<evidence type="ECO:0000256" key="1">
    <source>
        <dbReference type="ARBA" id="ARBA00022490"/>
    </source>
</evidence>
<comment type="cofactor">
    <cofactor evidence="6">
        <name>Mn(2+)</name>
        <dbReference type="ChEBI" id="CHEBI:29035"/>
    </cofactor>
    <text evidence="6">Binds 1 Mn(2+) ion per subunit.</text>
</comment>
<feature type="binding site" evidence="6">
    <location>
        <position position="294"/>
    </location>
    <ligand>
        <name>Mn(2+)</name>
        <dbReference type="ChEBI" id="CHEBI:29035"/>
    </ligand>
</feature>
<dbReference type="Gene3D" id="3.20.20.150">
    <property type="entry name" value="Divalent-metal-dependent TIM barrel enzymes"/>
    <property type="match status" value="1"/>
</dbReference>
<dbReference type="PANTHER" id="PTHR30268">
    <property type="entry name" value="L-RHAMNOSE ISOMERASE"/>
    <property type="match status" value="1"/>
</dbReference>
<dbReference type="EC" id="5.3.1.14" evidence="6 7"/>
<keyword evidence="3 6" id="KW-0464">Manganese</keyword>
<name>A0ABW0VVR2_9BACL</name>
<evidence type="ECO:0000256" key="3">
    <source>
        <dbReference type="ARBA" id="ARBA00023211"/>
    </source>
</evidence>
<dbReference type="NCBIfam" id="TIGR01748">
    <property type="entry name" value="rhaA"/>
    <property type="match status" value="1"/>
</dbReference>
<comment type="similarity">
    <text evidence="6">Belongs to the rhamnose isomerase family.</text>
</comment>
<evidence type="ECO:0000256" key="4">
    <source>
        <dbReference type="ARBA" id="ARBA00023235"/>
    </source>
</evidence>
<evidence type="ECO:0000256" key="7">
    <source>
        <dbReference type="NCBIfam" id="TIGR01748"/>
    </source>
</evidence>
<dbReference type="RefSeq" id="WP_379187583.1">
    <property type="nucleotide sequence ID" value="NZ_JBHSOW010000030.1"/>
</dbReference>
<feature type="binding site" evidence="6">
    <location>
        <position position="296"/>
    </location>
    <ligand>
        <name>Mn(2+)</name>
        <dbReference type="ChEBI" id="CHEBI:29035"/>
    </ligand>
</feature>
<comment type="function">
    <text evidence="6">Catalyzes the interconversion of L-rhamnose and L-rhamnulose.</text>
</comment>
<dbReference type="InterPro" id="IPR036237">
    <property type="entry name" value="Xyl_isomerase-like_sf"/>
</dbReference>
<keyword evidence="4 6" id="KW-0413">Isomerase</keyword>
<dbReference type="GO" id="GO:0008740">
    <property type="term" value="F:L-rhamnose isomerase activity"/>
    <property type="evidence" value="ECO:0007669"/>
    <property type="project" value="UniProtKB-EC"/>
</dbReference>
<evidence type="ECO:0000256" key="2">
    <source>
        <dbReference type="ARBA" id="ARBA00022723"/>
    </source>
</evidence>
<keyword evidence="5 6" id="KW-0684">Rhamnose metabolism</keyword>
<dbReference type="NCBIfam" id="NF002203">
    <property type="entry name" value="PRK01076.1"/>
    <property type="match status" value="1"/>
</dbReference>
<evidence type="ECO:0000256" key="5">
    <source>
        <dbReference type="ARBA" id="ARBA00023308"/>
    </source>
</evidence>
<organism evidence="8 9">
    <name type="scientific">Paenibacillus solisilvae</name>
    <dbReference type="NCBI Taxonomy" id="2486751"/>
    <lineage>
        <taxon>Bacteria</taxon>
        <taxon>Bacillati</taxon>
        <taxon>Bacillota</taxon>
        <taxon>Bacilli</taxon>
        <taxon>Bacillales</taxon>
        <taxon>Paenibacillaceae</taxon>
        <taxon>Paenibacillus</taxon>
    </lineage>
</organism>
<keyword evidence="2 6" id="KW-0479">Metal-binding</keyword>
<comment type="pathway">
    <text evidence="6">Carbohydrate degradation; L-rhamnose degradation; glycerone phosphate from L-rhamnose: step 1/3.</text>
</comment>
<comment type="caution">
    <text evidence="8">The sequence shown here is derived from an EMBL/GenBank/DDBJ whole genome shotgun (WGS) entry which is preliminary data.</text>
</comment>
<comment type="catalytic activity">
    <reaction evidence="6">
        <text>L-rhamnopyranose = L-rhamnulose</text>
        <dbReference type="Rhea" id="RHEA:23160"/>
        <dbReference type="ChEBI" id="CHEBI:17897"/>
        <dbReference type="ChEBI" id="CHEBI:62346"/>
        <dbReference type="EC" id="5.3.1.14"/>
    </reaction>
</comment>
<dbReference type="PANTHER" id="PTHR30268:SF0">
    <property type="entry name" value="L-RHAMNOSE ISOMERASE"/>
    <property type="match status" value="1"/>
</dbReference>
<reference evidence="9" key="1">
    <citation type="journal article" date="2019" name="Int. J. Syst. Evol. Microbiol.">
        <title>The Global Catalogue of Microorganisms (GCM) 10K type strain sequencing project: providing services to taxonomists for standard genome sequencing and annotation.</title>
        <authorList>
            <consortium name="The Broad Institute Genomics Platform"/>
            <consortium name="The Broad Institute Genome Sequencing Center for Infectious Disease"/>
            <person name="Wu L."/>
            <person name="Ma J."/>
        </authorList>
    </citation>
    <scope>NUCLEOTIDE SEQUENCE [LARGE SCALE GENOMIC DNA]</scope>
    <source>
        <strain evidence="9">CGMCC 1.3240</strain>
    </source>
</reference>
<sequence length="426" mass="48168">MQQKIVSNYEAAKELYAQHKIDVDRVLDQLSKIKISMHCWQGDDVRGFLNKDQALTGGISVTGNYPGAATTPDELRADLEKAFSMIPGKHKVNLHAIYVDTDEKVELDQIEPKHFQKWVDWSKAQGLGLDFNPTCFSHEKSKDGFTLSHPDPAIRQFWIDHCKASRKIGAYFGEQLGQTCVTNVWVPDGFKDVPADRMAPRQRLKDALDQVFEEELNPAHNLDAIESKLFGLGSEAYVVGSHEFYMGYGIQNNKLICLDAGHFHPTEVISNKLSSLALFTDGILLHVSRPMRWDSDHVVTLDDELIDIGRELVRGDLLGKTHIGLDFFDASINRVAAWVIGTRNTLKALLRAMLDPVEELRQAELQGDYTTRLALTEEFKSYPFGAVWDYYCAKQGVPVREEWLAEIKAYEKNVLLERNTLANSTK</sequence>
<evidence type="ECO:0000313" key="8">
    <source>
        <dbReference type="EMBL" id="MFC5649082.1"/>
    </source>
</evidence>
<dbReference type="SUPFAM" id="SSF51658">
    <property type="entry name" value="Xylose isomerase-like"/>
    <property type="match status" value="1"/>
</dbReference>
<dbReference type="HAMAP" id="MF_00541">
    <property type="entry name" value="RhaA"/>
    <property type="match status" value="1"/>
</dbReference>
<dbReference type="Proteomes" id="UP001596047">
    <property type="component" value="Unassembled WGS sequence"/>
</dbReference>
<comment type="subcellular location">
    <subcellularLocation>
        <location evidence="6">Cytoplasm</location>
    </subcellularLocation>
</comment>
<feature type="binding site" evidence="6">
    <location>
        <position position="262"/>
    </location>
    <ligand>
        <name>Mn(2+)</name>
        <dbReference type="ChEBI" id="CHEBI:29035"/>
    </ligand>
</feature>
<evidence type="ECO:0000313" key="9">
    <source>
        <dbReference type="Proteomes" id="UP001596047"/>
    </source>
</evidence>
<dbReference type="InterPro" id="IPR050337">
    <property type="entry name" value="L-rhamnose_isomerase"/>
</dbReference>
<proteinExistence type="inferred from homology"/>
<dbReference type="EMBL" id="JBHSOW010000030">
    <property type="protein sequence ID" value="MFC5649082.1"/>
    <property type="molecule type" value="Genomic_DNA"/>
</dbReference>
<keyword evidence="1 6" id="KW-0963">Cytoplasm</keyword>